<sequence length="57" mass="6237">MVGPISAFNNATGGTGLAIVGVLMAFFVIPFVAGFFIDLLCRKVLHLYDNEIFKFIQ</sequence>
<evidence type="ECO:0000259" key="9">
    <source>
        <dbReference type="Pfam" id="PF13303"/>
    </source>
</evidence>
<keyword evidence="2" id="KW-0813">Transport</keyword>
<evidence type="ECO:0000256" key="1">
    <source>
        <dbReference type="ARBA" id="ARBA00004651"/>
    </source>
</evidence>
<name>A0A1L8RFM3_9ENTE</name>
<reference evidence="10 11" key="1">
    <citation type="submission" date="2014-12" db="EMBL/GenBank/DDBJ databases">
        <title>Draft genome sequences of 29 type strains of Enterococci.</title>
        <authorList>
            <person name="Zhong Z."/>
            <person name="Sun Z."/>
            <person name="Liu W."/>
            <person name="Zhang W."/>
            <person name="Zhang H."/>
        </authorList>
    </citation>
    <scope>NUCLEOTIDE SEQUENCE [LARGE SCALE GENOMIC DNA]</scope>
    <source>
        <strain evidence="10 11">DSM 17029</strain>
    </source>
</reference>
<dbReference type="Proteomes" id="UP000181884">
    <property type="component" value="Unassembled WGS sequence"/>
</dbReference>
<evidence type="ECO:0000313" key="11">
    <source>
        <dbReference type="Proteomes" id="UP000181884"/>
    </source>
</evidence>
<evidence type="ECO:0000256" key="8">
    <source>
        <dbReference type="SAM" id="Phobius"/>
    </source>
</evidence>
<dbReference type="GO" id="GO:0009401">
    <property type="term" value="P:phosphoenolpyruvate-dependent sugar phosphotransferase system"/>
    <property type="evidence" value="ECO:0007669"/>
    <property type="project" value="InterPro"/>
</dbReference>
<keyword evidence="3" id="KW-1003">Cell membrane</keyword>
<accession>A0A1L8RFM3</accession>
<keyword evidence="11" id="KW-1185">Reference proteome</keyword>
<comment type="caution">
    <text evidence="10">The sequence shown here is derived from an EMBL/GenBank/DDBJ whole genome shotgun (WGS) entry which is preliminary data.</text>
</comment>
<keyword evidence="6 8" id="KW-1133">Transmembrane helix</keyword>
<keyword evidence="7 8" id="KW-0472">Membrane</keyword>
<feature type="domain" description="Phosphotransferase system EIIC" evidence="9">
    <location>
        <begin position="1"/>
        <end position="54"/>
    </location>
</feature>
<organism evidence="10 11">
    <name type="scientific">Enterococcus canis</name>
    <dbReference type="NCBI Taxonomy" id="214095"/>
    <lineage>
        <taxon>Bacteria</taxon>
        <taxon>Bacillati</taxon>
        <taxon>Bacillota</taxon>
        <taxon>Bacilli</taxon>
        <taxon>Lactobacillales</taxon>
        <taxon>Enterococcaceae</taxon>
        <taxon>Enterococcus</taxon>
    </lineage>
</organism>
<dbReference type="EMBL" id="JXKH01000004">
    <property type="protein sequence ID" value="OJG18570.1"/>
    <property type="molecule type" value="Genomic_DNA"/>
</dbReference>
<protein>
    <recommendedName>
        <fullName evidence="9">Phosphotransferase system EIIC domain-containing protein</fullName>
    </recommendedName>
</protein>
<evidence type="ECO:0000256" key="7">
    <source>
        <dbReference type="ARBA" id="ARBA00023136"/>
    </source>
</evidence>
<comment type="subcellular location">
    <subcellularLocation>
        <location evidence="1">Cell membrane</location>
        <topology evidence="1">Multi-pass membrane protein</topology>
    </subcellularLocation>
</comment>
<dbReference type="STRING" id="214095.RU97_GL001967"/>
<dbReference type="GO" id="GO:0005886">
    <property type="term" value="C:plasma membrane"/>
    <property type="evidence" value="ECO:0007669"/>
    <property type="project" value="UniProtKB-SubCell"/>
</dbReference>
<evidence type="ECO:0000313" key="10">
    <source>
        <dbReference type="EMBL" id="OJG18570.1"/>
    </source>
</evidence>
<keyword evidence="5 8" id="KW-0812">Transmembrane</keyword>
<dbReference type="Pfam" id="PF13303">
    <property type="entry name" value="PTS_EIIC_2"/>
    <property type="match status" value="1"/>
</dbReference>
<evidence type="ECO:0000256" key="6">
    <source>
        <dbReference type="ARBA" id="ARBA00022989"/>
    </source>
</evidence>
<feature type="transmembrane region" description="Helical" evidence="8">
    <location>
        <begin position="16"/>
        <end position="37"/>
    </location>
</feature>
<evidence type="ECO:0000256" key="4">
    <source>
        <dbReference type="ARBA" id="ARBA00022597"/>
    </source>
</evidence>
<evidence type="ECO:0000256" key="5">
    <source>
        <dbReference type="ARBA" id="ARBA00022692"/>
    </source>
</evidence>
<evidence type="ECO:0000256" key="2">
    <source>
        <dbReference type="ARBA" id="ARBA00022448"/>
    </source>
</evidence>
<evidence type="ECO:0000256" key="3">
    <source>
        <dbReference type="ARBA" id="ARBA00022475"/>
    </source>
</evidence>
<proteinExistence type="predicted"/>
<dbReference type="InterPro" id="IPR003352">
    <property type="entry name" value="PTS_EIIC"/>
</dbReference>
<keyword evidence="4" id="KW-0762">Sugar transport</keyword>
<gene>
    <name evidence="10" type="ORF">RU97_GL001967</name>
</gene>
<dbReference type="AlphaFoldDB" id="A0A1L8RFM3"/>
<dbReference type="GO" id="GO:0008982">
    <property type="term" value="F:protein-N(PI)-phosphohistidine-sugar phosphotransferase activity"/>
    <property type="evidence" value="ECO:0007669"/>
    <property type="project" value="InterPro"/>
</dbReference>